<dbReference type="InterPro" id="IPR044020">
    <property type="entry name" value="DUF5676"/>
</dbReference>
<gene>
    <name evidence="1" type="ORF">HDG40_006910</name>
</gene>
<protein>
    <submittedName>
        <fullName evidence="1">Uncharacterized protein</fullName>
    </submittedName>
</protein>
<comment type="caution">
    <text evidence="1">The sequence shown here is derived from an EMBL/GenBank/DDBJ whole genome shotgun (WGS) entry which is preliminary data.</text>
</comment>
<evidence type="ECO:0000313" key="2">
    <source>
        <dbReference type="Proteomes" id="UP000592780"/>
    </source>
</evidence>
<dbReference type="Proteomes" id="UP000592780">
    <property type="component" value="Unassembled WGS sequence"/>
</dbReference>
<dbReference type="OrthoDB" id="6896505at2"/>
<evidence type="ECO:0000313" key="1">
    <source>
        <dbReference type="EMBL" id="MBB5428715.1"/>
    </source>
</evidence>
<dbReference type="AlphaFoldDB" id="A0A6I1Q5W3"/>
<dbReference type="RefSeq" id="WP_018432958.1">
    <property type="nucleotide sequence ID" value="NZ_JACHDD010000015.1"/>
</dbReference>
<proteinExistence type="predicted"/>
<accession>A0A6I1Q5W3</accession>
<name>A0A6I1Q5W3_PARAM</name>
<sequence>MSTLGSASRNPDLTHPALRTGIALAVTVALFYALCTLVWLAAPGPFVGFMNSLFHGMNFSPLLRPASFSWGGFIEALLVMSVWAFFAGAFFGWVRQRLGA</sequence>
<keyword evidence="2" id="KW-1185">Reference proteome</keyword>
<reference evidence="1 2" key="1">
    <citation type="submission" date="2020-08" db="EMBL/GenBank/DDBJ databases">
        <title>Genomic Encyclopedia of Type Strains, Phase IV (KMG-V): Genome sequencing to study the core and pangenomes of soil and plant-associated prokaryotes.</title>
        <authorList>
            <person name="Whitman W."/>
        </authorList>
    </citation>
    <scope>NUCLEOTIDE SEQUENCE [LARGE SCALE GENOMIC DNA]</scope>
    <source>
        <strain evidence="1 2">JPY158</strain>
    </source>
</reference>
<dbReference type="Pfam" id="PF18926">
    <property type="entry name" value="DUF5676"/>
    <property type="match status" value="1"/>
</dbReference>
<dbReference type="EMBL" id="JACHDD010000015">
    <property type="protein sequence ID" value="MBB5428715.1"/>
    <property type="molecule type" value="Genomic_DNA"/>
</dbReference>
<organism evidence="1 2">
    <name type="scientific">Paraburkholderia atlantica</name>
    <dbReference type="NCBI Taxonomy" id="2654982"/>
    <lineage>
        <taxon>Bacteria</taxon>
        <taxon>Pseudomonadati</taxon>
        <taxon>Pseudomonadota</taxon>
        <taxon>Betaproteobacteria</taxon>
        <taxon>Burkholderiales</taxon>
        <taxon>Burkholderiaceae</taxon>
        <taxon>Paraburkholderia</taxon>
    </lineage>
</organism>